<dbReference type="AlphaFoldDB" id="V9DZV4"/>
<organism evidence="1 2">
    <name type="scientific">Phytophthora nicotianae P1569</name>
    <dbReference type="NCBI Taxonomy" id="1317065"/>
    <lineage>
        <taxon>Eukaryota</taxon>
        <taxon>Sar</taxon>
        <taxon>Stramenopiles</taxon>
        <taxon>Oomycota</taxon>
        <taxon>Peronosporomycetes</taxon>
        <taxon>Peronosporales</taxon>
        <taxon>Peronosporaceae</taxon>
        <taxon>Phytophthora</taxon>
    </lineage>
</organism>
<keyword evidence="2" id="KW-1185">Reference proteome</keyword>
<reference evidence="1 2" key="1">
    <citation type="submission" date="2013-11" db="EMBL/GenBank/DDBJ databases">
        <title>The Genome Sequence of Phytophthora parasitica P1569.</title>
        <authorList>
            <consortium name="The Broad Institute Genomics Platform"/>
            <person name="Russ C."/>
            <person name="Tyler B."/>
            <person name="Panabieres F."/>
            <person name="Shan W."/>
            <person name="Tripathy S."/>
            <person name="Grunwald N."/>
            <person name="Machado M."/>
            <person name="Johnson C.S."/>
            <person name="Arredondo F."/>
            <person name="Hong C."/>
            <person name="Coffey M."/>
            <person name="Young S.K."/>
            <person name="Zeng Q."/>
            <person name="Gargeya S."/>
            <person name="Fitzgerald M."/>
            <person name="Abouelleil A."/>
            <person name="Alvarado L."/>
            <person name="Chapman S.B."/>
            <person name="Gainer-Dewar J."/>
            <person name="Goldberg J."/>
            <person name="Griggs A."/>
            <person name="Gujja S."/>
            <person name="Hansen M."/>
            <person name="Howarth C."/>
            <person name="Imamovic A."/>
            <person name="Ireland A."/>
            <person name="Larimer J."/>
            <person name="McCowan C."/>
            <person name="Murphy C."/>
            <person name="Pearson M."/>
            <person name="Poon T.W."/>
            <person name="Priest M."/>
            <person name="Roberts A."/>
            <person name="Saif S."/>
            <person name="Shea T."/>
            <person name="Sykes S."/>
            <person name="Wortman J."/>
            <person name="Nusbaum C."/>
            <person name="Birren B."/>
        </authorList>
    </citation>
    <scope>NUCLEOTIDE SEQUENCE [LARGE SCALE GENOMIC DNA]</scope>
    <source>
        <strain evidence="1 2">P1569</strain>
    </source>
</reference>
<comment type="caution">
    <text evidence="1">The sequence shown here is derived from an EMBL/GenBank/DDBJ whole genome shotgun (WGS) entry which is preliminary data.</text>
</comment>
<accession>V9DZV4</accession>
<gene>
    <name evidence="1" type="ORF">F443_21476</name>
</gene>
<name>V9DZV4_PHYNI</name>
<protein>
    <submittedName>
        <fullName evidence="1">Uncharacterized protein</fullName>
    </submittedName>
</protein>
<dbReference type="EMBL" id="ANIZ01003760">
    <property type="protein sequence ID" value="ETI31562.1"/>
    <property type="molecule type" value="Genomic_DNA"/>
</dbReference>
<proteinExistence type="predicted"/>
<dbReference type="HOGENOM" id="CLU_2150835_0_0_1"/>
<evidence type="ECO:0000313" key="1">
    <source>
        <dbReference type="EMBL" id="ETI31562.1"/>
    </source>
</evidence>
<evidence type="ECO:0000313" key="2">
    <source>
        <dbReference type="Proteomes" id="UP000018721"/>
    </source>
</evidence>
<sequence length="112" mass="12795">MMVDQMNFIMTLLTCEFDRILFSSRDRLSALLLLAGEVDRQHRWSCGGVSKNTKMSAVSWWRSDFRLPWHLCIMLAHMTCDTKVHGTTAITSDDQLGVCGDKSNEVRDSYFG</sequence>
<dbReference type="Proteomes" id="UP000018721">
    <property type="component" value="Unassembled WGS sequence"/>
</dbReference>